<keyword evidence="1" id="KW-1133">Transmembrane helix</keyword>
<accession>A0A934PVX1</accession>
<feature type="transmembrane region" description="Helical" evidence="1">
    <location>
        <begin position="254"/>
        <end position="282"/>
    </location>
</feature>
<evidence type="ECO:0000313" key="3">
    <source>
        <dbReference type="Proteomes" id="UP000613193"/>
    </source>
</evidence>
<feature type="transmembrane region" description="Helical" evidence="1">
    <location>
        <begin position="220"/>
        <end position="242"/>
    </location>
</feature>
<organism evidence="2 3">
    <name type="scientific">Mucilaginibacter segetis</name>
    <dbReference type="NCBI Taxonomy" id="2793071"/>
    <lineage>
        <taxon>Bacteria</taxon>
        <taxon>Pseudomonadati</taxon>
        <taxon>Bacteroidota</taxon>
        <taxon>Sphingobacteriia</taxon>
        <taxon>Sphingobacteriales</taxon>
        <taxon>Sphingobacteriaceae</taxon>
        <taxon>Mucilaginibacter</taxon>
    </lineage>
</organism>
<dbReference type="Proteomes" id="UP000613193">
    <property type="component" value="Unassembled WGS sequence"/>
</dbReference>
<dbReference type="RefSeq" id="WP_200067055.1">
    <property type="nucleotide sequence ID" value="NZ_JAEHFW010000003.1"/>
</dbReference>
<protein>
    <submittedName>
        <fullName evidence="2">DUF3667 domain-containing protein</fullName>
    </submittedName>
</protein>
<reference evidence="2" key="1">
    <citation type="submission" date="2020-12" db="EMBL/GenBank/DDBJ databases">
        <title>Bacterial novel species Mucilaginibacter sp. SD-g isolated from soil.</title>
        <authorList>
            <person name="Jung H.-Y."/>
        </authorList>
    </citation>
    <scope>NUCLEOTIDE SEQUENCE</scope>
    <source>
        <strain evidence="2">SD-g</strain>
    </source>
</reference>
<keyword evidence="1" id="KW-0812">Transmembrane</keyword>
<comment type="caution">
    <text evidence="2">The sequence shown here is derived from an EMBL/GenBank/DDBJ whole genome shotgun (WGS) entry which is preliminary data.</text>
</comment>
<dbReference type="InterPro" id="IPR022134">
    <property type="entry name" value="DUF3667"/>
</dbReference>
<keyword evidence="1" id="KW-0472">Membrane</keyword>
<feature type="transmembrane region" description="Helical" evidence="1">
    <location>
        <begin position="92"/>
        <end position="110"/>
    </location>
</feature>
<keyword evidence="3" id="KW-1185">Reference proteome</keyword>
<gene>
    <name evidence="2" type="ORF">I5M19_14370</name>
</gene>
<name>A0A934PVX1_9SPHI</name>
<dbReference type="Pfam" id="PF12412">
    <property type="entry name" value="DUF3667"/>
    <property type="match status" value="1"/>
</dbReference>
<evidence type="ECO:0000256" key="1">
    <source>
        <dbReference type="SAM" id="Phobius"/>
    </source>
</evidence>
<dbReference type="EMBL" id="JAEHFW010000003">
    <property type="protein sequence ID" value="MBK0380506.1"/>
    <property type="molecule type" value="Genomic_DNA"/>
</dbReference>
<evidence type="ECO:0000313" key="2">
    <source>
        <dbReference type="EMBL" id="MBK0380506.1"/>
    </source>
</evidence>
<feature type="transmembrane region" description="Helical" evidence="1">
    <location>
        <begin position="189"/>
        <end position="208"/>
    </location>
</feature>
<sequence>MNNHPKTLPVTETVCASCGNLVNNKFCAVCGEKQVEKHDFALKHYLEESLEGFTHFDNKFFRSAKLLITRPGLLSTYYSEGRRVNYIKPFQFFLICNLLFFLLAGKLNTFSRPFSTYYSFAPYNTFGTRPLINSMAHDENSLINMATTFNERMGTESKIYIVIFIPVFAAVCALLFIKKKKYFTENLIFSTHFFSFLLLFYLLFTLLVGKPFYWIIHGNFSAMFDTVASILSLLILGVYFGIAARRFYGVSNWYTAFCSVLVMVIFTITLIAYRMALFYMVIYTMHTT</sequence>
<feature type="transmembrane region" description="Helical" evidence="1">
    <location>
        <begin position="159"/>
        <end position="177"/>
    </location>
</feature>
<dbReference type="AlphaFoldDB" id="A0A934PVX1"/>
<proteinExistence type="predicted"/>